<protein>
    <submittedName>
        <fullName evidence="2">Uncharacterized protein</fullName>
    </submittedName>
</protein>
<feature type="non-terminal residue" evidence="2">
    <location>
        <position position="64"/>
    </location>
</feature>
<dbReference type="AlphaFoldDB" id="A0AAD1TLD1"/>
<evidence type="ECO:0000313" key="3">
    <source>
        <dbReference type="Proteomes" id="UP001295444"/>
    </source>
</evidence>
<accession>A0AAD1TLD1</accession>
<feature type="chain" id="PRO_5041920264" evidence="1">
    <location>
        <begin position="22"/>
        <end position="64"/>
    </location>
</feature>
<dbReference type="EMBL" id="CAKOES020000127">
    <property type="protein sequence ID" value="CAH2329960.1"/>
    <property type="molecule type" value="Genomic_DNA"/>
</dbReference>
<gene>
    <name evidence="2" type="ORF">PECUL_23A011459</name>
</gene>
<dbReference type="Proteomes" id="UP001295444">
    <property type="component" value="Unassembled WGS sequence"/>
</dbReference>
<reference evidence="2" key="1">
    <citation type="submission" date="2022-03" db="EMBL/GenBank/DDBJ databases">
        <authorList>
            <person name="Alioto T."/>
            <person name="Alioto T."/>
            <person name="Gomez Garrido J."/>
        </authorList>
    </citation>
    <scope>NUCLEOTIDE SEQUENCE</scope>
</reference>
<evidence type="ECO:0000256" key="1">
    <source>
        <dbReference type="SAM" id="SignalP"/>
    </source>
</evidence>
<sequence length="64" mass="7189">MLHNVLFYALCAYINLRCIQSYGIEEDAVAYMDGDIMIGGIFPIHNEVSNLLNRTNADDYICTG</sequence>
<evidence type="ECO:0000313" key="2">
    <source>
        <dbReference type="EMBL" id="CAH2329960.1"/>
    </source>
</evidence>
<proteinExistence type="predicted"/>
<keyword evidence="1" id="KW-0732">Signal</keyword>
<comment type="caution">
    <text evidence="2">The sequence shown here is derived from an EMBL/GenBank/DDBJ whole genome shotgun (WGS) entry which is preliminary data.</text>
</comment>
<organism evidence="2 3">
    <name type="scientific">Pelobates cultripes</name>
    <name type="common">Western spadefoot toad</name>
    <dbReference type="NCBI Taxonomy" id="61616"/>
    <lineage>
        <taxon>Eukaryota</taxon>
        <taxon>Metazoa</taxon>
        <taxon>Chordata</taxon>
        <taxon>Craniata</taxon>
        <taxon>Vertebrata</taxon>
        <taxon>Euteleostomi</taxon>
        <taxon>Amphibia</taxon>
        <taxon>Batrachia</taxon>
        <taxon>Anura</taxon>
        <taxon>Pelobatoidea</taxon>
        <taxon>Pelobatidae</taxon>
        <taxon>Pelobates</taxon>
    </lineage>
</organism>
<feature type="signal peptide" evidence="1">
    <location>
        <begin position="1"/>
        <end position="21"/>
    </location>
</feature>
<name>A0AAD1TLD1_PELCU</name>
<keyword evidence="3" id="KW-1185">Reference proteome</keyword>